<evidence type="ECO:0000313" key="7">
    <source>
        <dbReference type="Proteomes" id="UP000197174"/>
    </source>
</evidence>
<dbReference type="PRINTS" id="PR00038">
    <property type="entry name" value="HTHLUXR"/>
</dbReference>
<dbReference type="Gene3D" id="3.40.50.300">
    <property type="entry name" value="P-loop containing nucleotide triphosphate hydrolases"/>
    <property type="match status" value="1"/>
</dbReference>
<dbReference type="EMBL" id="MZMV01000003">
    <property type="protein sequence ID" value="OWV12346.1"/>
    <property type="molecule type" value="Genomic_DNA"/>
</dbReference>
<dbReference type="GO" id="GO:0006355">
    <property type="term" value="P:regulation of DNA-templated transcription"/>
    <property type="evidence" value="ECO:0007669"/>
    <property type="project" value="InterPro"/>
</dbReference>
<proteinExistence type="predicted"/>
<dbReference type="PANTHER" id="PTHR44688">
    <property type="entry name" value="DNA-BINDING TRANSCRIPTIONAL ACTIVATOR DEVR_DOSR"/>
    <property type="match status" value="1"/>
</dbReference>
<dbReference type="OrthoDB" id="3178131at2"/>
<feature type="compositionally biased region" description="Basic and acidic residues" evidence="4">
    <location>
        <begin position="852"/>
        <end position="862"/>
    </location>
</feature>
<dbReference type="Pfam" id="PF00196">
    <property type="entry name" value="GerE"/>
    <property type="match status" value="1"/>
</dbReference>
<dbReference type="Pfam" id="PF13191">
    <property type="entry name" value="AAA_16"/>
    <property type="match status" value="1"/>
</dbReference>
<keyword evidence="2" id="KW-0238">DNA-binding</keyword>
<dbReference type="Gene3D" id="1.25.40.10">
    <property type="entry name" value="Tetratricopeptide repeat domain"/>
    <property type="match status" value="1"/>
</dbReference>
<dbReference type="PANTHER" id="PTHR44688:SF16">
    <property type="entry name" value="DNA-BINDING TRANSCRIPTIONAL ACTIVATOR DEVR_DOSR"/>
    <property type="match status" value="1"/>
</dbReference>
<dbReference type="CDD" id="cd06170">
    <property type="entry name" value="LuxR_C_like"/>
    <property type="match status" value="1"/>
</dbReference>
<gene>
    <name evidence="6" type="ORF">B5D80_02465</name>
</gene>
<dbReference type="InterPro" id="IPR000792">
    <property type="entry name" value="Tscrpt_reg_LuxR_C"/>
</dbReference>
<keyword evidence="7" id="KW-1185">Reference proteome</keyword>
<dbReference type="InterPro" id="IPR011990">
    <property type="entry name" value="TPR-like_helical_dom_sf"/>
</dbReference>
<evidence type="ECO:0000256" key="3">
    <source>
        <dbReference type="ARBA" id="ARBA00023163"/>
    </source>
</evidence>
<reference evidence="6 7" key="1">
    <citation type="submission" date="2017-03" db="EMBL/GenBank/DDBJ databases">
        <title>Whole genome sequence of Micromonospora wenchangensis, isolated from mangrove soil.</title>
        <authorList>
            <person name="Yang H."/>
        </authorList>
    </citation>
    <scope>NUCLEOTIDE SEQUENCE [LARGE SCALE GENOMIC DNA]</scope>
    <source>
        <strain evidence="6 7">CCTCC AA 2012002</strain>
    </source>
</reference>
<dbReference type="AlphaFoldDB" id="A0A246RSH8"/>
<dbReference type="PROSITE" id="PS50043">
    <property type="entry name" value="HTH_LUXR_2"/>
    <property type="match status" value="1"/>
</dbReference>
<evidence type="ECO:0000256" key="4">
    <source>
        <dbReference type="SAM" id="MobiDB-lite"/>
    </source>
</evidence>
<dbReference type="SUPFAM" id="SSF48452">
    <property type="entry name" value="TPR-like"/>
    <property type="match status" value="1"/>
</dbReference>
<evidence type="ECO:0000313" key="6">
    <source>
        <dbReference type="EMBL" id="OWV12346.1"/>
    </source>
</evidence>
<dbReference type="InterPro" id="IPR036388">
    <property type="entry name" value="WH-like_DNA-bd_sf"/>
</dbReference>
<keyword evidence="1" id="KW-0805">Transcription regulation</keyword>
<dbReference type="Gene3D" id="1.10.10.10">
    <property type="entry name" value="Winged helix-like DNA-binding domain superfamily/Winged helix DNA-binding domain"/>
    <property type="match status" value="1"/>
</dbReference>
<evidence type="ECO:0000256" key="2">
    <source>
        <dbReference type="ARBA" id="ARBA00023125"/>
    </source>
</evidence>
<protein>
    <submittedName>
        <fullName evidence="6">LuxR family transcriptional regulator</fullName>
    </submittedName>
</protein>
<dbReference type="SUPFAM" id="SSF46894">
    <property type="entry name" value="C-terminal effector domain of the bipartite response regulators"/>
    <property type="match status" value="1"/>
</dbReference>
<comment type="caution">
    <text evidence="6">The sequence shown here is derived from an EMBL/GenBank/DDBJ whole genome shotgun (WGS) entry which is preliminary data.</text>
</comment>
<dbReference type="SMART" id="SM00382">
    <property type="entry name" value="AAA"/>
    <property type="match status" value="1"/>
</dbReference>
<dbReference type="PROSITE" id="PS00622">
    <property type="entry name" value="HTH_LUXR_1"/>
    <property type="match status" value="1"/>
</dbReference>
<name>A0A246RSH8_9ACTN</name>
<feature type="domain" description="HTH luxR-type" evidence="5">
    <location>
        <begin position="854"/>
        <end position="919"/>
    </location>
</feature>
<organism evidence="6 7">
    <name type="scientific">Micromonospora wenchangensis</name>
    <dbReference type="NCBI Taxonomy" id="1185415"/>
    <lineage>
        <taxon>Bacteria</taxon>
        <taxon>Bacillati</taxon>
        <taxon>Actinomycetota</taxon>
        <taxon>Actinomycetes</taxon>
        <taxon>Micromonosporales</taxon>
        <taxon>Micromonosporaceae</taxon>
        <taxon>Micromonospora</taxon>
    </lineage>
</organism>
<feature type="region of interest" description="Disordered" evidence="4">
    <location>
        <begin position="839"/>
        <end position="862"/>
    </location>
</feature>
<dbReference type="SUPFAM" id="SSF52540">
    <property type="entry name" value="P-loop containing nucleoside triphosphate hydrolases"/>
    <property type="match status" value="1"/>
</dbReference>
<evidence type="ECO:0000256" key="1">
    <source>
        <dbReference type="ARBA" id="ARBA00023015"/>
    </source>
</evidence>
<keyword evidence="3" id="KW-0804">Transcription</keyword>
<dbReference type="Proteomes" id="UP000197174">
    <property type="component" value="Unassembled WGS sequence"/>
</dbReference>
<dbReference type="InterPro" id="IPR016032">
    <property type="entry name" value="Sig_transdc_resp-reg_C-effctor"/>
</dbReference>
<accession>A0A246RSH8</accession>
<dbReference type="InterPro" id="IPR041664">
    <property type="entry name" value="AAA_16"/>
</dbReference>
<dbReference type="RefSeq" id="WP_088642111.1">
    <property type="nucleotide sequence ID" value="NZ_MZMV01000003.1"/>
</dbReference>
<dbReference type="GO" id="GO:0003677">
    <property type="term" value="F:DNA binding"/>
    <property type="evidence" value="ECO:0007669"/>
    <property type="project" value="UniProtKB-KW"/>
</dbReference>
<sequence length="947" mass="102151">MEFVERTRELDILRDLYSGSITGRGRVVLIGGPGATGKTELLRAFADHVEATGGLVLSAACSRAERLLPAAVMGQLFHSVPLPAETLGRIATFVEAGEATTEGAVDINMVRGMCAELLDLARERPLVLLVDDVEFADEATLQTLLYLQRRLTAAQLLVVLTESPQPQPFNPEFRAELTRHACFSSIQLAPLSTAGVVELLSGWMDRETAEALAPAYHQVSGGNPLLLHALGQDRRAAGAPDGTEVVVGDQFRQAVLACLRRWDPVILETTHGLALLGDLATPALLGRLLDSKPARVQWVLDALATSGLLEAGRFRHPAARAAVLHDLPPEALSEMHARAAELLHAEGAPASAIGDHLLAAGGLVEPWAITVLQESATHALAEDRVDDAVEALKLAQEMCDDAPRKAALTALLADCQWRINPAAVSQHLQSQRDALRAGHLSERHAAALLRYQLWHGHREDAQETLRHLRSARQQWDATTAAELEGCTEWLRLHFPVAFAELDATPGIPTATAPAVTAARADGPLGSATPSLTAVLTDGVTEDVIARAEQVLGSHLLVDVGLESALCALQTLVWADRMDRAVHWCDVLGAEAGARGATTWHAILSDVRSHIALRQGDLPLSERFAREALDAMSPHNWGVAIGSPLSNLLLAKIGMDKLDEAEAQLKHVIPDAMRDTWFWPLYLRARGHLHLAGGRVHAALADFETCGQLATQWGLDLPTLLPWRGDLAQVYLRSGRPELARGMVTEQLSRPGAENARTRGISLRLLGSALDVKQRVNSLRQAANLLQEAGDRYQLFLALAALSSAHYGRGEFNTSRVVARSAMQLAKDIQAQALCRRLLPGGDASGGDEAEAPSEHEEMSRLSDAEQRVATLAALGHTNREIGKKLYITVSTVEQHLTRVYRKLNVRRRTELSLGLPMDATGAGLLAVAPSGTERSWAHWESAAVQAS</sequence>
<dbReference type="InterPro" id="IPR027417">
    <property type="entry name" value="P-loop_NTPase"/>
</dbReference>
<dbReference type="SMART" id="SM00421">
    <property type="entry name" value="HTH_LUXR"/>
    <property type="match status" value="1"/>
</dbReference>
<dbReference type="InterPro" id="IPR003593">
    <property type="entry name" value="AAA+_ATPase"/>
</dbReference>
<evidence type="ECO:0000259" key="5">
    <source>
        <dbReference type="PROSITE" id="PS50043"/>
    </source>
</evidence>